<evidence type="ECO:0000256" key="1">
    <source>
        <dbReference type="ARBA" id="ARBA00023002"/>
    </source>
</evidence>
<dbReference type="PANTHER" id="PTHR45934">
    <property type="entry name" value="FAD/NAD(P)-BINDING OXIDOREDUCTASE FAMILY PROTEIN"/>
    <property type="match status" value="1"/>
</dbReference>
<dbReference type="InterPro" id="IPR036188">
    <property type="entry name" value="FAD/NAD-bd_sf"/>
</dbReference>
<dbReference type="InterPro" id="IPR044560">
    <property type="entry name" value="MOase"/>
</dbReference>
<proteinExistence type="inferred from homology"/>
<dbReference type="InterPro" id="IPR006076">
    <property type="entry name" value="FAD-dep_OxRdtase"/>
</dbReference>
<evidence type="ECO:0000313" key="6">
    <source>
        <dbReference type="EMBL" id="KAF3328182.1"/>
    </source>
</evidence>
<dbReference type="Proteomes" id="UP000623129">
    <property type="component" value="Unassembled WGS sequence"/>
</dbReference>
<evidence type="ECO:0000259" key="5">
    <source>
        <dbReference type="Pfam" id="PF01494"/>
    </source>
</evidence>
<reference evidence="6" key="1">
    <citation type="submission" date="2020-01" db="EMBL/GenBank/DDBJ databases">
        <title>Genome sequence of Kobresia littledalei, the first chromosome-level genome in the family Cyperaceae.</title>
        <authorList>
            <person name="Qu G."/>
        </authorList>
    </citation>
    <scope>NUCLEOTIDE SEQUENCE</scope>
    <source>
        <strain evidence="6">C.B.Clarke</strain>
        <tissue evidence="6">Leaf</tissue>
    </source>
</reference>
<protein>
    <submittedName>
        <fullName evidence="6">Zeaxanthin epoxidase</fullName>
    </submittedName>
</protein>
<feature type="domain" description="FAD dependent oxidoreductase" evidence="4">
    <location>
        <begin position="7"/>
        <end position="65"/>
    </location>
</feature>
<evidence type="ECO:0000256" key="2">
    <source>
        <dbReference type="ARBA" id="ARBA00023033"/>
    </source>
</evidence>
<dbReference type="OrthoDB" id="655030at2759"/>
<keyword evidence="7" id="KW-1185">Reference proteome</keyword>
<evidence type="ECO:0000259" key="4">
    <source>
        <dbReference type="Pfam" id="PF01266"/>
    </source>
</evidence>
<dbReference type="PANTHER" id="PTHR45934:SF28">
    <property type="entry name" value="OS03G0153100 PROTEIN"/>
    <property type="match status" value="1"/>
</dbReference>
<dbReference type="Pfam" id="PF01266">
    <property type="entry name" value="DAO"/>
    <property type="match status" value="1"/>
</dbReference>
<gene>
    <name evidence="6" type="ORF">FCM35_KLT06788</name>
</gene>
<dbReference type="EMBL" id="SWLB01000016">
    <property type="protein sequence ID" value="KAF3328182.1"/>
    <property type="molecule type" value="Genomic_DNA"/>
</dbReference>
<keyword evidence="1" id="KW-0560">Oxidoreductase</keyword>
<dbReference type="Pfam" id="PF01494">
    <property type="entry name" value="FAD_binding_3"/>
    <property type="match status" value="1"/>
</dbReference>
<comment type="similarity">
    <text evidence="3">Belongs to the 3-hydroxybenzoate 6-hydroxylase family.</text>
</comment>
<name>A0A833V813_9POAL</name>
<comment type="caution">
    <text evidence="6">The sequence shown here is derived from an EMBL/GenBank/DDBJ whole genome shotgun (WGS) entry which is preliminary data.</text>
</comment>
<dbReference type="InterPro" id="IPR002938">
    <property type="entry name" value="FAD-bd"/>
</dbReference>
<keyword evidence="2" id="KW-0503">Monooxygenase</keyword>
<dbReference type="SUPFAM" id="SSF51905">
    <property type="entry name" value="FAD/NAD(P)-binding domain"/>
    <property type="match status" value="1"/>
</dbReference>
<evidence type="ECO:0000313" key="7">
    <source>
        <dbReference type="Proteomes" id="UP000623129"/>
    </source>
</evidence>
<dbReference type="AlphaFoldDB" id="A0A833V813"/>
<sequence length="353" mass="39250">MEPVEEIVIVGAGIAGLATALGLHRKGVKSLVLESSPTLRSTGFALGIWTNAWRALDALEIGNKAREHHLLVERVTVLSPSSGATLGEIRLEEIEGKKSTVGQLERCFWVLIGGDGINSVVAKYLGLKKPSFSGRLAIRGLAEYPTNHGFKPYFIQINGQGFRAGMIPCTERVMYWFFAWHPSVNGSEKADESTTAMREFIVKTLSNSKVPKEIIEVIQRSEFEEVRSSPLRYRSPFSLLFGDITKRNICVIGDAFHPMTPDLGQGGCLALEDTVILARCLSEAVYQNKIEEGLEEFAKIRRWRCAKVVTIAYVVGLLQQSGNWFVRILREMLLGWFMAKALLKIPDYDCGNL</sequence>
<dbReference type="PRINTS" id="PR00420">
    <property type="entry name" value="RNGMNOXGNASE"/>
</dbReference>
<dbReference type="GO" id="GO:0004497">
    <property type="term" value="F:monooxygenase activity"/>
    <property type="evidence" value="ECO:0007669"/>
    <property type="project" value="UniProtKB-KW"/>
</dbReference>
<organism evidence="6 7">
    <name type="scientific">Carex littledalei</name>
    <dbReference type="NCBI Taxonomy" id="544730"/>
    <lineage>
        <taxon>Eukaryota</taxon>
        <taxon>Viridiplantae</taxon>
        <taxon>Streptophyta</taxon>
        <taxon>Embryophyta</taxon>
        <taxon>Tracheophyta</taxon>
        <taxon>Spermatophyta</taxon>
        <taxon>Magnoliopsida</taxon>
        <taxon>Liliopsida</taxon>
        <taxon>Poales</taxon>
        <taxon>Cyperaceae</taxon>
        <taxon>Cyperoideae</taxon>
        <taxon>Cariceae</taxon>
        <taxon>Carex</taxon>
        <taxon>Carex subgen. Euthyceras</taxon>
    </lineage>
</organism>
<feature type="domain" description="FAD-binding" evidence="5">
    <location>
        <begin position="111"/>
        <end position="310"/>
    </location>
</feature>
<evidence type="ECO:0000256" key="3">
    <source>
        <dbReference type="ARBA" id="ARBA00024018"/>
    </source>
</evidence>
<dbReference type="GO" id="GO:0071949">
    <property type="term" value="F:FAD binding"/>
    <property type="evidence" value="ECO:0007669"/>
    <property type="project" value="InterPro"/>
</dbReference>
<accession>A0A833V813</accession>
<dbReference type="Gene3D" id="3.50.50.60">
    <property type="entry name" value="FAD/NAD(P)-binding domain"/>
    <property type="match status" value="2"/>
</dbReference>